<evidence type="ECO:0000256" key="10">
    <source>
        <dbReference type="ARBA" id="ARBA00023211"/>
    </source>
</evidence>
<dbReference type="Proteomes" id="UP000003340">
    <property type="component" value="Unassembled WGS sequence"/>
</dbReference>
<dbReference type="Pfam" id="PF02742">
    <property type="entry name" value="Fe_dep_repr_C"/>
    <property type="match status" value="1"/>
</dbReference>
<keyword evidence="10" id="KW-0464">Manganese</keyword>
<keyword evidence="14" id="KW-1185">Reference proteome</keyword>
<keyword evidence="8" id="KW-0010">Activator</keyword>
<evidence type="ECO:0000256" key="11">
    <source>
        <dbReference type="ARBA" id="ARBA00032593"/>
    </source>
</evidence>
<dbReference type="EMBL" id="ACEC01000025">
    <property type="protein sequence ID" value="EEG31709.1"/>
    <property type="molecule type" value="Genomic_DNA"/>
</dbReference>
<dbReference type="InterPro" id="IPR050536">
    <property type="entry name" value="DtxR_MntR_Metal-Reg"/>
</dbReference>
<dbReference type="SUPFAM" id="SSF47979">
    <property type="entry name" value="Iron-dependent repressor protein, dimerization domain"/>
    <property type="match status" value="1"/>
</dbReference>
<reference evidence="13 14" key="2">
    <citation type="submission" date="2009-02" db="EMBL/GenBank/DDBJ databases">
        <title>Draft genome sequence of Clostridium methylpentosum (DSM 5476).</title>
        <authorList>
            <person name="Sudarsanam P."/>
            <person name="Ley R."/>
            <person name="Guruge J."/>
            <person name="Turnbaugh P.J."/>
            <person name="Mahowald M."/>
            <person name="Liep D."/>
            <person name="Gordon J."/>
        </authorList>
    </citation>
    <scope>NUCLEOTIDE SEQUENCE [LARGE SCALE GENOMIC DNA]</scope>
    <source>
        <strain evidence="13 14">DSM 5476</strain>
    </source>
</reference>
<comment type="similarity">
    <text evidence="2">Belongs to the DtxR/MntR family.</text>
</comment>
<keyword evidence="7" id="KW-0238">DNA-binding</keyword>
<dbReference type="InterPro" id="IPR022689">
    <property type="entry name" value="Iron_dep_repressor"/>
</dbReference>
<keyword evidence="4" id="KW-0963">Cytoplasm</keyword>
<keyword evidence="6" id="KW-0805">Transcription regulation</keyword>
<dbReference type="GO" id="GO:0046914">
    <property type="term" value="F:transition metal ion binding"/>
    <property type="evidence" value="ECO:0007669"/>
    <property type="project" value="InterPro"/>
</dbReference>
<evidence type="ECO:0000259" key="12">
    <source>
        <dbReference type="PROSITE" id="PS50944"/>
    </source>
</evidence>
<evidence type="ECO:0000256" key="4">
    <source>
        <dbReference type="ARBA" id="ARBA00022490"/>
    </source>
</evidence>
<dbReference type="GO" id="GO:0003700">
    <property type="term" value="F:DNA-binding transcription factor activity"/>
    <property type="evidence" value="ECO:0007669"/>
    <property type="project" value="InterPro"/>
</dbReference>
<dbReference type="GO" id="GO:0005737">
    <property type="term" value="C:cytoplasm"/>
    <property type="evidence" value="ECO:0007669"/>
    <property type="project" value="UniProtKB-SubCell"/>
</dbReference>
<dbReference type="STRING" id="537013.CLOSTMETH_00605"/>
<accession>C0E9V4</accession>
<dbReference type="eggNOG" id="COG1321">
    <property type="taxonomic scope" value="Bacteria"/>
</dbReference>
<proteinExistence type="inferred from homology"/>
<dbReference type="PROSITE" id="PS50944">
    <property type="entry name" value="HTH_DTXR"/>
    <property type="match status" value="1"/>
</dbReference>
<dbReference type="InterPro" id="IPR036421">
    <property type="entry name" value="Fe_dep_repressor_sf"/>
</dbReference>
<dbReference type="Pfam" id="PF01325">
    <property type="entry name" value="Fe_dep_repress"/>
    <property type="match status" value="1"/>
</dbReference>
<dbReference type="InterPro" id="IPR036388">
    <property type="entry name" value="WH-like_DNA-bd_sf"/>
</dbReference>
<dbReference type="SMART" id="SM00529">
    <property type="entry name" value="HTH_DTXR"/>
    <property type="match status" value="1"/>
</dbReference>
<feature type="domain" description="HTH dtxR-type" evidence="12">
    <location>
        <begin position="38"/>
        <end position="99"/>
    </location>
</feature>
<dbReference type="AlphaFoldDB" id="C0E9V4"/>
<dbReference type="GO" id="GO:0003677">
    <property type="term" value="F:DNA binding"/>
    <property type="evidence" value="ECO:0007669"/>
    <property type="project" value="UniProtKB-KW"/>
</dbReference>
<dbReference type="PANTHER" id="PTHR33238">
    <property type="entry name" value="IRON (METAL) DEPENDENT REPRESSOR, DTXR FAMILY"/>
    <property type="match status" value="1"/>
</dbReference>
<keyword evidence="9" id="KW-0804">Transcription</keyword>
<dbReference type="Gene3D" id="1.10.10.10">
    <property type="entry name" value="Winged helix-like DNA-binding domain superfamily/Winged helix DNA-binding domain"/>
    <property type="match status" value="1"/>
</dbReference>
<keyword evidence="5" id="KW-0678">Repressor</keyword>
<comment type="subunit">
    <text evidence="3">Homodimer.</text>
</comment>
<evidence type="ECO:0000313" key="13">
    <source>
        <dbReference type="EMBL" id="EEG31709.1"/>
    </source>
</evidence>
<dbReference type="HOGENOM" id="CLU_069532_3_0_9"/>
<gene>
    <name evidence="13" type="ORF">CLOSTMETH_00605</name>
</gene>
<name>C0E9V4_9FIRM</name>
<evidence type="ECO:0000256" key="8">
    <source>
        <dbReference type="ARBA" id="ARBA00023159"/>
    </source>
</evidence>
<dbReference type="PANTHER" id="PTHR33238:SF11">
    <property type="entry name" value="TRANSCRIPTIONAL REGULATOR MNTR"/>
    <property type="match status" value="1"/>
</dbReference>
<dbReference type="InterPro" id="IPR001367">
    <property type="entry name" value="Fe_dep_repressor"/>
</dbReference>
<evidence type="ECO:0000256" key="1">
    <source>
        <dbReference type="ARBA" id="ARBA00004496"/>
    </source>
</evidence>
<dbReference type="InterPro" id="IPR036390">
    <property type="entry name" value="WH_DNA-bd_sf"/>
</dbReference>
<evidence type="ECO:0000256" key="3">
    <source>
        <dbReference type="ARBA" id="ARBA00011738"/>
    </source>
</evidence>
<comment type="caution">
    <text evidence="13">The sequence shown here is derived from an EMBL/GenBank/DDBJ whole genome shotgun (WGS) entry which is preliminary data.</text>
</comment>
<protein>
    <recommendedName>
        <fullName evidence="11">Manganese transport regulator</fullName>
    </recommendedName>
</protein>
<comment type="subcellular location">
    <subcellularLocation>
        <location evidence="1">Cytoplasm</location>
    </subcellularLocation>
</comment>
<sequence length="167" mass="19463">MIVSLRVLQNSGGGDMEQEREHEFRTLKGYDLSQSRPITYAMEDYLEMICRSCGENGFVRISSLSEQLHVKPSSTSKMMGHLKECGLVDYEKYGLVSPTQQGWKLGQYLLHRHEVLNRFFCLINHTEEELEQTEQIEHFMNRRTVDSIERLILQLESQGNEKTTCEE</sequence>
<evidence type="ECO:0000256" key="2">
    <source>
        <dbReference type="ARBA" id="ARBA00007871"/>
    </source>
</evidence>
<evidence type="ECO:0000256" key="6">
    <source>
        <dbReference type="ARBA" id="ARBA00023015"/>
    </source>
</evidence>
<evidence type="ECO:0000313" key="14">
    <source>
        <dbReference type="Proteomes" id="UP000003340"/>
    </source>
</evidence>
<evidence type="ECO:0000256" key="7">
    <source>
        <dbReference type="ARBA" id="ARBA00023125"/>
    </source>
</evidence>
<dbReference type="GO" id="GO:0046983">
    <property type="term" value="F:protein dimerization activity"/>
    <property type="evidence" value="ECO:0007669"/>
    <property type="project" value="InterPro"/>
</dbReference>
<organism evidence="13 14">
    <name type="scientific">[Clostridium] methylpentosum DSM 5476</name>
    <dbReference type="NCBI Taxonomy" id="537013"/>
    <lineage>
        <taxon>Bacteria</taxon>
        <taxon>Bacillati</taxon>
        <taxon>Bacillota</taxon>
        <taxon>Clostridia</taxon>
        <taxon>Eubacteriales</taxon>
        <taxon>Oscillospiraceae</taxon>
        <taxon>Oscillospiraceae incertae sedis</taxon>
    </lineage>
</organism>
<evidence type="ECO:0000256" key="9">
    <source>
        <dbReference type="ARBA" id="ARBA00023163"/>
    </source>
</evidence>
<dbReference type="InterPro" id="IPR022687">
    <property type="entry name" value="HTH_DTXR"/>
</dbReference>
<dbReference type="SUPFAM" id="SSF46785">
    <property type="entry name" value="Winged helix' DNA-binding domain"/>
    <property type="match status" value="1"/>
</dbReference>
<dbReference type="Gene3D" id="1.10.60.10">
    <property type="entry name" value="Iron dependent repressor, metal binding and dimerisation domain"/>
    <property type="match status" value="1"/>
</dbReference>
<evidence type="ECO:0000256" key="5">
    <source>
        <dbReference type="ARBA" id="ARBA00022491"/>
    </source>
</evidence>
<reference evidence="13 14" key="1">
    <citation type="submission" date="2009-01" db="EMBL/GenBank/DDBJ databases">
        <authorList>
            <person name="Fulton L."/>
            <person name="Clifton S."/>
            <person name="Fulton B."/>
            <person name="Xu J."/>
            <person name="Minx P."/>
            <person name="Pepin K.H."/>
            <person name="Johnson M."/>
            <person name="Bhonagiri V."/>
            <person name="Nash W.E."/>
            <person name="Mardis E.R."/>
            <person name="Wilson R.K."/>
        </authorList>
    </citation>
    <scope>NUCLEOTIDE SEQUENCE [LARGE SCALE GENOMIC DNA]</scope>
    <source>
        <strain evidence="13 14">DSM 5476</strain>
    </source>
</reference>